<dbReference type="Pfam" id="PF23305">
    <property type="entry name" value="DUF7082"/>
    <property type="match status" value="1"/>
</dbReference>
<accession>A0AAN6WVC1</accession>
<organism evidence="3 4">
    <name type="scientific">Podospora australis</name>
    <dbReference type="NCBI Taxonomy" id="1536484"/>
    <lineage>
        <taxon>Eukaryota</taxon>
        <taxon>Fungi</taxon>
        <taxon>Dikarya</taxon>
        <taxon>Ascomycota</taxon>
        <taxon>Pezizomycotina</taxon>
        <taxon>Sordariomycetes</taxon>
        <taxon>Sordariomycetidae</taxon>
        <taxon>Sordariales</taxon>
        <taxon>Podosporaceae</taxon>
        <taxon>Podospora</taxon>
    </lineage>
</organism>
<reference evidence="3" key="2">
    <citation type="submission" date="2023-05" db="EMBL/GenBank/DDBJ databases">
        <authorList>
            <consortium name="Lawrence Berkeley National Laboratory"/>
            <person name="Steindorff A."/>
            <person name="Hensen N."/>
            <person name="Bonometti L."/>
            <person name="Westerberg I."/>
            <person name="Brannstrom I.O."/>
            <person name="Guillou S."/>
            <person name="Cros-Aarteil S."/>
            <person name="Calhoun S."/>
            <person name="Haridas S."/>
            <person name="Kuo A."/>
            <person name="Mondo S."/>
            <person name="Pangilinan J."/>
            <person name="Riley R."/>
            <person name="Labutti K."/>
            <person name="Andreopoulos B."/>
            <person name="Lipzen A."/>
            <person name="Chen C."/>
            <person name="Yanf M."/>
            <person name="Daum C."/>
            <person name="Ng V."/>
            <person name="Clum A."/>
            <person name="Ohm R."/>
            <person name="Martin F."/>
            <person name="Silar P."/>
            <person name="Natvig D."/>
            <person name="Lalanne C."/>
            <person name="Gautier V."/>
            <person name="Ament-Velasquez S.L."/>
            <person name="Kruys A."/>
            <person name="Hutchinson M.I."/>
            <person name="Powell A.J."/>
            <person name="Barry K."/>
            <person name="Miller A.N."/>
            <person name="Grigoriev I.V."/>
            <person name="Debuchy R."/>
            <person name="Gladieux P."/>
            <person name="Thoren M.H."/>
            <person name="Johannesson H."/>
        </authorList>
    </citation>
    <scope>NUCLEOTIDE SEQUENCE</scope>
    <source>
        <strain evidence="3">PSN309</strain>
    </source>
</reference>
<feature type="region of interest" description="Disordered" evidence="1">
    <location>
        <begin position="290"/>
        <end position="313"/>
    </location>
</feature>
<dbReference type="InterPro" id="IPR055509">
    <property type="entry name" value="DUF7082"/>
</dbReference>
<evidence type="ECO:0000259" key="2">
    <source>
        <dbReference type="Pfam" id="PF23305"/>
    </source>
</evidence>
<feature type="region of interest" description="Disordered" evidence="1">
    <location>
        <begin position="702"/>
        <end position="761"/>
    </location>
</feature>
<dbReference type="PANTHER" id="PTHR39463">
    <property type="entry name" value="MEDUSA"/>
    <property type="match status" value="1"/>
</dbReference>
<dbReference type="AlphaFoldDB" id="A0AAN6WVC1"/>
<feature type="compositionally biased region" description="Low complexity" evidence="1">
    <location>
        <begin position="595"/>
        <end position="610"/>
    </location>
</feature>
<gene>
    <name evidence="3" type="ORF">QBC35DRAFT_381590</name>
</gene>
<evidence type="ECO:0000256" key="1">
    <source>
        <dbReference type="SAM" id="MobiDB-lite"/>
    </source>
</evidence>
<dbReference type="EMBL" id="MU864382">
    <property type="protein sequence ID" value="KAK4188914.1"/>
    <property type="molecule type" value="Genomic_DNA"/>
</dbReference>
<feature type="compositionally biased region" description="Polar residues" evidence="1">
    <location>
        <begin position="668"/>
        <end position="682"/>
    </location>
</feature>
<dbReference type="Proteomes" id="UP001302126">
    <property type="component" value="Unassembled WGS sequence"/>
</dbReference>
<dbReference type="PANTHER" id="PTHR39463:SF1">
    <property type="entry name" value="MEDUSA"/>
    <property type="match status" value="1"/>
</dbReference>
<sequence length="761" mass="80517">MSAAKFGQPVYKVYEPGYHPQRTIILDEQIESPETLTIRLEEEAAQNGGDLGGGCPPGLLPMSAYKAQPPQLHGYADSPYSQYSTQSFSTQQTENAASHLNQMAFAANSAVSSQYLSTSTTPGIDINVVSCQPTSGSYGTKVSLKVTSLSPPPTFIVILFGSHRSSGHASKDSRDSSGVYSYTIIADVPQFSSTSCSSPSSVPLTLIVQNESGNGEEIARVENIGVFSYQDSKHGGSAGGSGAEAGVSGDSPHESPTALGRSPVHHRASPPHQNSDGQIKIDSLTTQHHSLHADSTNTYGFPPNVPAASASTQPDFSAASTASYSQGNSSMLSSYRTASYTDHYTRAPPILRSPHSAGGWSFGGVDAMRNPVTSLSQTGHSLSRSALGAIHNVGASTPTLQRSSLIPQTSAGGYPAYGSGILEKAVLNLMGDLNSMDKNWTPEEWSKKRRLVMFNKRQKGNVTSVSFRPIPEQEYRQNSICVSCIWWEEKGDCFVTSVDTIALLEQLLVAPSKFPVDEKNRIRRNLEHYRPCTVSKAKHESEKFFGVIMGFGNPKPRNIEKDIKVFKWSDLSAALTKIFGKYSASSVGMAGGPNSSPRMRMSAAASLSSPPYPSLPGAASSLGVDSLTLANYAGNGHHHDSLTSPRTLTGGASTWPSYGSTAKAMSPSLKNESPGPSSTTGLRISTLPAVYDHRNTAASLSSPFALGGPAQHSPHHGQGGYGHSGIPVSQSSSRAWDSYAGADNYAPPSSSYGGGAYGERS</sequence>
<feature type="domain" description="DUF7082" evidence="2">
    <location>
        <begin position="424"/>
        <end position="578"/>
    </location>
</feature>
<feature type="region of interest" description="Disordered" evidence="1">
    <location>
        <begin position="232"/>
        <end position="278"/>
    </location>
</feature>
<feature type="compositionally biased region" description="Gly residues" evidence="1">
    <location>
        <begin position="752"/>
        <end position="761"/>
    </location>
</feature>
<feature type="compositionally biased region" description="Polar residues" evidence="1">
    <location>
        <begin position="290"/>
        <end position="299"/>
    </location>
</feature>
<evidence type="ECO:0000313" key="3">
    <source>
        <dbReference type="EMBL" id="KAK4188914.1"/>
    </source>
</evidence>
<reference evidence="3" key="1">
    <citation type="journal article" date="2023" name="Mol. Phylogenet. Evol.">
        <title>Genome-scale phylogeny and comparative genomics of the fungal order Sordariales.</title>
        <authorList>
            <person name="Hensen N."/>
            <person name="Bonometti L."/>
            <person name="Westerberg I."/>
            <person name="Brannstrom I.O."/>
            <person name="Guillou S."/>
            <person name="Cros-Aarteil S."/>
            <person name="Calhoun S."/>
            <person name="Haridas S."/>
            <person name="Kuo A."/>
            <person name="Mondo S."/>
            <person name="Pangilinan J."/>
            <person name="Riley R."/>
            <person name="LaButti K."/>
            <person name="Andreopoulos B."/>
            <person name="Lipzen A."/>
            <person name="Chen C."/>
            <person name="Yan M."/>
            <person name="Daum C."/>
            <person name="Ng V."/>
            <person name="Clum A."/>
            <person name="Steindorff A."/>
            <person name="Ohm R.A."/>
            <person name="Martin F."/>
            <person name="Silar P."/>
            <person name="Natvig D.O."/>
            <person name="Lalanne C."/>
            <person name="Gautier V."/>
            <person name="Ament-Velasquez S.L."/>
            <person name="Kruys A."/>
            <person name="Hutchinson M.I."/>
            <person name="Powell A.J."/>
            <person name="Barry K."/>
            <person name="Miller A.N."/>
            <person name="Grigoriev I.V."/>
            <person name="Debuchy R."/>
            <person name="Gladieux P."/>
            <person name="Hiltunen Thoren M."/>
            <person name="Johannesson H."/>
        </authorList>
    </citation>
    <scope>NUCLEOTIDE SEQUENCE</scope>
    <source>
        <strain evidence="3">PSN309</strain>
    </source>
</reference>
<keyword evidence="4" id="KW-1185">Reference proteome</keyword>
<feature type="region of interest" description="Disordered" evidence="1">
    <location>
        <begin position="587"/>
        <end position="610"/>
    </location>
</feature>
<feature type="region of interest" description="Disordered" evidence="1">
    <location>
        <begin position="653"/>
        <end position="682"/>
    </location>
</feature>
<evidence type="ECO:0000313" key="4">
    <source>
        <dbReference type="Proteomes" id="UP001302126"/>
    </source>
</evidence>
<name>A0AAN6WVC1_9PEZI</name>
<comment type="caution">
    <text evidence="3">The sequence shown here is derived from an EMBL/GenBank/DDBJ whole genome shotgun (WGS) entry which is preliminary data.</text>
</comment>
<proteinExistence type="predicted"/>
<dbReference type="GO" id="GO:0005634">
    <property type="term" value="C:nucleus"/>
    <property type="evidence" value="ECO:0007669"/>
    <property type="project" value="TreeGrafter"/>
</dbReference>
<protein>
    <recommendedName>
        <fullName evidence="2">DUF7082 domain-containing protein</fullName>
    </recommendedName>
</protein>